<proteinExistence type="predicted"/>
<protein>
    <recommendedName>
        <fullName evidence="3">SH3b domain-containing protein</fullName>
    </recommendedName>
</protein>
<dbReference type="SUPFAM" id="SSF55846">
    <property type="entry name" value="N-acetylmuramoyl-L-alanine amidase-like"/>
    <property type="match status" value="1"/>
</dbReference>
<dbReference type="InterPro" id="IPR036505">
    <property type="entry name" value="Amidase/PGRP_sf"/>
</dbReference>
<evidence type="ECO:0000313" key="1">
    <source>
        <dbReference type="EMBL" id="NLE31078.1"/>
    </source>
</evidence>
<dbReference type="Gene3D" id="2.30.30.40">
    <property type="entry name" value="SH3 Domains"/>
    <property type="match status" value="1"/>
</dbReference>
<comment type="caution">
    <text evidence="1">The sequence shown here is derived from an EMBL/GenBank/DDBJ whole genome shotgun (WGS) entry which is preliminary data.</text>
</comment>
<dbReference type="Gene3D" id="3.40.80.10">
    <property type="entry name" value="Peptidoglycan recognition protein-like"/>
    <property type="match status" value="1"/>
</dbReference>
<sequence length="378" mass="43178">MSSTRTNAAIEIQKRDMVKMDETLSLQSEIYSYPQKIYISQLKGFNKNLSDKPEEWVKFLYYYSVTRLGLNDIPYNYLIDKSGKIYEGAKGGDGINPGLEGGNNVILIGIMDDNQSLSPRLSSSLNSLVEDLSYKYGIKNGDWDFVELKLTKNEDSVSFLTSSTSQNSIRNSVSNSLEDVNWSDTEHLEYKGSIESVEYPKEVEIGSRFDVKVKIKNENDFTWFGDLSYIYISTIDSVESPHAINQLWESFSKPTHIQNATIKPAESGEVVFKMDAKSIPGEYKQSFYFMKSQDYIVEGTTFDVEFTIIKGNKKLIQLVSPQYGFVNIRECRWYSCKVLEVADEGQVYITTGKEEGWYIVQFGEGQTGWVYQKYAKEI</sequence>
<reference evidence="1 2" key="1">
    <citation type="journal article" date="2020" name="Biotechnol. Biofuels">
        <title>New insights from the biogas microbiome by comprehensive genome-resolved metagenomics of nearly 1600 species originating from multiple anaerobic digesters.</title>
        <authorList>
            <person name="Campanaro S."/>
            <person name="Treu L."/>
            <person name="Rodriguez-R L.M."/>
            <person name="Kovalovszki A."/>
            <person name="Ziels R.M."/>
            <person name="Maus I."/>
            <person name="Zhu X."/>
            <person name="Kougias P.G."/>
            <person name="Basile A."/>
            <person name="Luo G."/>
            <person name="Schluter A."/>
            <person name="Konstantinidis K.T."/>
            <person name="Angelidaki I."/>
        </authorList>
    </citation>
    <scope>NUCLEOTIDE SEQUENCE [LARGE SCALE GENOMIC DNA]</scope>
    <source>
        <strain evidence="1">AS06rmzACSIP_421</strain>
    </source>
</reference>
<dbReference type="Gene3D" id="2.60.40.10">
    <property type="entry name" value="Immunoglobulins"/>
    <property type="match status" value="1"/>
</dbReference>
<dbReference type="AlphaFoldDB" id="A0A847EU31"/>
<dbReference type="GO" id="GO:0008745">
    <property type="term" value="F:N-acetylmuramoyl-L-alanine amidase activity"/>
    <property type="evidence" value="ECO:0007669"/>
    <property type="project" value="InterPro"/>
</dbReference>
<dbReference type="Proteomes" id="UP000554004">
    <property type="component" value="Unassembled WGS sequence"/>
</dbReference>
<dbReference type="InterPro" id="IPR013783">
    <property type="entry name" value="Ig-like_fold"/>
</dbReference>
<gene>
    <name evidence="1" type="ORF">GX618_02270</name>
</gene>
<organism evidence="1 2">
    <name type="scientific">Candidatus Dojkabacteria bacterium</name>
    <dbReference type="NCBI Taxonomy" id="2099670"/>
    <lineage>
        <taxon>Bacteria</taxon>
        <taxon>Candidatus Dojkabacteria</taxon>
    </lineage>
</organism>
<evidence type="ECO:0008006" key="3">
    <source>
        <dbReference type="Google" id="ProtNLM"/>
    </source>
</evidence>
<evidence type="ECO:0000313" key="2">
    <source>
        <dbReference type="Proteomes" id="UP000554004"/>
    </source>
</evidence>
<name>A0A847EU31_9BACT</name>
<dbReference type="EMBL" id="JAAZAL010000085">
    <property type="protein sequence ID" value="NLE31078.1"/>
    <property type="molecule type" value="Genomic_DNA"/>
</dbReference>
<accession>A0A847EU31</accession>
<dbReference type="GO" id="GO:0009253">
    <property type="term" value="P:peptidoglycan catabolic process"/>
    <property type="evidence" value="ECO:0007669"/>
    <property type="project" value="InterPro"/>
</dbReference>